<protein>
    <recommendedName>
        <fullName evidence="7">RNA-directed RNA polymerase</fullName>
        <ecNumber evidence="7">2.7.7.48</ecNumber>
    </recommendedName>
</protein>
<proteinExistence type="inferred from homology"/>
<dbReference type="GO" id="GO:0006351">
    <property type="term" value="P:DNA-templated transcription"/>
    <property type="evidence" value="ECO:0007669"/>
    <property type="project" value="InterPro"/>
</dbReference>
<comment type="catalytic activity">
    <reaction evidence="6 7">
        <text>RNA(n) + a ribonucleoside 5'-triphosphate = RNA(n+1) + diphosphate</text>
        <dbReference type="Rhea" id="RHEA:21248"/>
        <dbReference type="Rhea" id="RHEA-COMP:14527"/>
        <dbReference type="Rhea" id="RHEA-COMP:17342"/>
        <dbReference type="ChEBI" id="CHEBI:33019"/>
        <dbReference type="ChEBI" id="CHEBI:61557"/>
        <dbReference type="ChEBI" id="CHEBI:140395"/>
        <dbReference type="EC" id="2.7.7.48"/>
    </reaction>
</comment>
<evidence type="ECO:0000256" key="7">
    <source>
        <dbReference type="RuleBase" id="RU364050"/>
    </source>
</evidence>
<evidence type="ECO:0000256" key="1">
    <source>
        <dbReference type="ARBA" id="ARBA00010455"/>
    </source>
</evidence>
<keyword evidence="3 7" id="KW-0808">Transferase</keyword>
<dbReference type="InterPro" id="IPR001795">
    <property type="entry name" value="RNA-dir_pol_luteovirus"/>
</dbReference>
<keyword evidence="4 7" id="KW-0548">Nucleotidyltransferase</keyword>
<dbReference type="SUPFAM" id="SSF56672">
    <property type="entry name" value="DNA/RNA polymerases"/>
    <property type="match status" value="1"/>
</dbReference>
<dbReference type="GO" id="GO:0003968">
    <property type="term" value="F:RNA-directed RNA polymerase activity"/>
    <property type="evidence" value="ECO:0007669"/>
    <property type="project" value="UniProtKB-KW"/>
</dbReference>
<evidence type="ECO:0000256" key="6">
    <source>
        <dbReference type="ARBA" id="ARBA00048744"/>
    </source>
</evidence>
<keyword evidence="7" id="KW-0693">Viral RNA replication</keyword>
<reference evidence="8" key="1">
    <citation type="submission" date="2023-06" db="EMBL/GenBank/DDBJ databases">
        <title>Mycovirome of Diapothe helianthi and D. gulyae, causal agents of Phomopsis stem canker of sunflower, sheds light on interspecieces transmission.</title>
        <authorList>
            <person name="Wu C.-F."/>
            <person name="Zellner W."/>
            <person name="Kontz B."/>
            <person name="Kashyap R."/>
            <person name="Mathew F."/>
            <person name="Marzano S.-Y.L."/>
        </authorList>
    </citation>
    <scope>NUCLEOTIDE SEQUENCE</scope>
    <source>
        <strain evidence="8">DhCrk3</strain>
    </source>
</reference>
<comment type="similarity">
    <text evidence="1">Belongs to the totiviridae RNA-directed RNA polymerase family.</text>
</comment>
<evidence type="ECO:0000256" key="3">
    <source>
        <dbReference type="ARBA" id="ARBA00022679"/>
    </source>
</evidence>
<dbReference type="GO" id="GO:0003723">
    <property type="term" value="F:RNA binding"/>
    <property type="evidence" value="ECO:0007669"/>
    <property type="project" value="InterPro"/>
</dbReference>
<dbReference type="EC" id="2.7.7.48" evidence="7"/>
<accession>A0AA96K9D1</accession>
<dbReference type="EMBL" id="OR224987">
    <property type="protein sequence ID" value="WNM95055.1"/>
    <property type="molecule type" value="Genomic_RNA"/>
</dbReference>
<dbReference type="InterPro" id="IPR043502">
    <property type="entry name" value="DNA/RNA_pol_sf"/>
</dbReference>
<keyword evidence="5 7" id="KW-0547">Nucleotide-binding</keyword>
<organism evidence="8">
    <name type="scientific">Diaporthe helianthi totivirus 2</name>
    <dbReference type="NCBI Taxonomy" id="3077437"/>
    <lineage>
        <taxon>Viruses</taxon>
        <taxon>Riboviria</taxon>
        <taxon>Orthornavirae</taxon>
        <taxon>Duplornaviricota</taxon>
        <taxon>Chrymotiviricetes</taxon>
        <taxon>Ghabrivirales</taxon>
        <taxon>Alphatotivirineae</taxon>
        <taxon>Orthototiviridae</taxon>
        <taxon>Totivirus</taxon>
    </lineage>
</organism>
<dbReference type="Pfam" id="PF02123">
    <property type="entry name" value="RdRP_4"/>
    <property type="match status" value="1"/>
</dbReference>
<evidence type="ECO:0000313" key="8">
    <source>
        <dbReference type="EMBL" id="WNM95055.1"/>
    </source>
</evidence>
<dbReference type="GO" id="GO:0000166">
    <property type="term" value="F:nucleotide binding"/>
    <property type="evidence" value="ECO:0007669"/>
    <property type="project" value="UniProtKB-KW"/>
</dbReference>
<sequence length="823" mass="93196">MTIGKRYTANDNGMTFWAVESDDTATTNYKDFRYRKNKVPLAVSYKEHRTIYAENFSSSTHVFLQSRETSLSGVFEFTECAFGVSVSALMIADGALASVYYKVDQVYCSKIQEPMTIATRHFSGLYSSINFVRPCEHYELFRDQYPDRVIKGRIPLSEYDLLPVSKVTAQHHLHFVPHEVVQTMTADEVSECEDNVRMPTNATKTMAAGVLLWFVSLTDELKAGVISSGLFKCKTTAEFAKLGKRISVEAKSLQNMIDIDLRTVFEIDVLINRVEGAVDWDQEKQNRQTPVMTSFTSDEIYLASRQIFSDAKASGRRPMSMDWNKFWDSRWQWSAAGSTHSQYQEDMAYVLKDDIRLKNKFITISNMPRFPMTRFTNRPQEIQAWASTKYEWGKQRAIYGTDLTSYILSHFAMYNCEEVLPRQFPVGPDANDANVLNRVSAVLKGRLPFCLDFEDFNSQHRPEHMSAVIDAYGDEFKGILTNDQIEALRWTARSVEHQIINDNVGTRTKYEAGGTLLSGWRLTTFVNSVLNFVYTSKIAKEWRTPGSSLHNGDDVLIGTNNLACAQACQANASKFGVRLQSSKCAFGAIAEFLRVDHRRGSKGQYLTRAVATTMHSRIESRMSTDARDLVDSMETRFSDLLSRGMPLSRIRDLRELYYERQSKLCDTSVEDLYRMKLTHRVAGGISQAHDAGVKWLITPGYVRAPSVDMPKLPAVQDYALLVKASLQIEVPIPKIVKGINRATFEAVVEKSRKMKVSENNDVWYANVKRIYKAHSGTISVANYGKAALVGITLDILRASPEATALTHILNQSPRPMELLRQLV</sequence>
<evidence type="ECO:0000256" key="5">
    <source>
        <dbReference type="ARBA" id="ARBA00022741"/>
    </source>
</evidence>
<evidence type="ECO:0000256" key="2">
    <source>
        <dbReference type="ARBA" id="ARBA00022484"/>
    </source>
</evidence>
<name>A0AA96K9D1_9VIRU</name>
<keyword evidence="2 7" id="KW-0696">RNA-directed RNA polymerase</keyword>
<evidence type="ECO:0000256" key="4">
    <source>
        <dbReference type="ARBA" id="ARBA00022695"/>
    </source>
</evidence>